<protein>
    <submittedName>
        <fullName evidence="2">Uncharacterized protein</fullName>
    </submittedName>
</protein>
<keyword evidence="3" id="KW-1185">Reference proteome</keyword>
<dbReference type="EMBL" id="CAWUPB010001194">
    <property type="protein sequence ID" value="CAK7353684.1"/>
    <property type="molecule type" value="Genomic_DNA"/>
</dbReference>
<accession>A0AAV1SP04</accession>
<dbReference type="AlphaFoldDB" id="A0AAV1SP04"/>
<evidence type="ECO:0000313" key="2">
    <source>
        <dbReference type="EMBL" id="CAK7353684.1"/>
    </source>
</evidence>
<feature type="region of interest" description="Disordered" evidence="1">
    <location>
        <begin position="1"/>
        <end position="27"/>
    </location>
</feature>
<reference evidence="2 3" key="1">
    <citation type="submission" date="2024-01" db="EMBL/GenBank/DDBJ databases">
        <authorList>
            <person name="Waweru B."/>
        </authorList>
    </citation>
    <scope>NUCLEOTIDE SEQUENCE [LARGE SCALE GENOMIC DNA]</scope>
</reference>
<dbReference type="Proteomes" id="UP001314170">
    <property type="component" value="Unassembled WGS sequence"/>
</dbReference>
<organism evidence="2 3">
    <name type="scientific">Dovyalis caffra</name>
    <dbReference type="NCBI Taxonomy" id="77055"/>
    <lineage>
        <taxon>Eukaryota</taxon>
        <taxon>Viridiplantae</taxon>
        <taxon>Streptophyta</taxon>
        <taxon>Embryophyta</taxon>
        <taxon>Tracheophyta</taxon>
        <taxon>Spermatophyta</taxon>
        <taxon>Magnoliopsida</taxon>
        <taxon>eudicotyledons</taxon>
        <taxon>Gunneridae</taxon>
        <taxon>Pentapetalae</taxon>
        <taxon>rosids</taxon>
        <taxon>fabids</taxon>
        <taxon>Malpighiales</taxon>
        <taxon>Salicaceae</taxon>
        <taxon>Flacourtieae</taxon>
        <taxon>Dovyalis</taxon>
    </lineage>
</organism>
<gene>
    <name evidence="2" type="ORF">DCAF_LOCUS24855</name>
</gene>
<comment type="caution">
    <text evidence="2">The sequence shown here is derived from an EMBL/GenBank/DDBJ whole genome shotgun (WGS) entry which is preliminary data.</text>
</comment>
<evidence type="ECO:0000256" key="1">
    <source>
        <dbReference type="SAM" id="MobiDB-lite"/>
    </source>
</evidence>
<name>A0AAV1SP04_9ROSI</name>
<proteinExistence type="predicted"/>
<sequence>MRAKLAQHNKPNKDGPSGVHGFRSHRYTKRTGSINLANYSKLKLEDKHRVGVERDMESPKEIRKLASWIVACTRKIMKQDPN</sequence>
<evidence type="ECO:0000313" key="3">
    <source>
        <dbReference type="Proteomes" id="UP001314170"/>
    </source>
</evidence>